<feature type="transmembrane region" description="Helical" evidence="7">
    <location>
        <begin position="82"/>
        <end position="104"/>
    </location>
</feature>
<evidence type="ECO:0000256" key="5">
    <source>
        <dbReference type="ARBA" id="ARBA00023136"/>
    </source>
</evidence>
<dbReference type="EMBL" id="MWWR01000005">
    <property type="protein sequence ID" value="OZG52136.1"/>
    <property type="molecule type" value="Genomic_DNA"/>
</dbReference>
<proteinExistence type="predicted"/>
<keyword evidence="9" id="KW-1185">Reference proteome</keyword>
<reference evidence="8 9" key="1">
    <citation type="journal article" date="2017" name="BMC Genomics">
        <title>Comparative genomic and phylogenomic analyses of the Bifidobacteriaceae family.</title>
        <authorList>
            <person name="Lugli G.A."/>
            <person name="Milani C."/>
            <person name="Turroni F."/>
            <person name="Duranti S."/>
            <person name="Mancabelli L."/>
            <person name="Mangifesta M."/>
            <person name="Ferrario C."/>
            <person name="Modesto M."/>
            <person name="Mattarelli P."/>
            <person name="Jiri K."/>
            <person name="van Sinderen D."/>
            <person name="Ventura M."/>
        </authorList>
    </citation>
    <scope>NUCLEOTIDE SEQUENCE [LARGE SCALE GENOMIC DNA]</scope>
    <source>
        <strain evidence="8 9">DSM 24742</strain>
    </source>
</reference>
<dbReference type="RefSeq" id="WP_158216305.1">
    <property type="nucleotide sequence ID" value="NZ_MWWR01000005.1"/>
</dbReference>
<organism evidence="8 9">
    <name type="scientific">Pseudoscardovia radai</name>
    <dbReference type="NCBI Taxonomy" id="987066"/>
    <lineage>
        <taxon>Bacteria</taxon>
        <taxon>Bacillati</taxon>
        <taxon>Actinomycetota</taxon>
        <taxon>Actinomycetes</taxon>
        <taxon>Bifidobacteriales</taxon>
        <taxon>Bifidobacteriaceae</taxon>
        <taxon>Pseudoscardovia</taxon>
    </lineage>
</organism>
<feature type="transmembrane region" description="Helical" evidence="7">
    <location>
        <begin position="233"/>
        <end position="261"/>
    </location>
</feature>
<dbReference type="PIRSF" id="PIRSF006060">
    <property type="entry name" value="AA_transporter"/>
    <property type="match status" value="1"/>
</dbReference>
<dbReference type="PANTHER" id="PTHR42770">
    <property type="entry name" value="AMINO ACID TRANSPORTER-RELATED"/>
    <property type="match status" value="1"/>
</dbReference>
<feature type="transmembrane region" description="Helical" evidence="7">
    <location>
        <begin position="195"/>
        <end position="213"/>
    </location>
</feature>
<dbReference type="OrthoDB" id="137613at2"/>
<feature type="region of interest" description="Disordered" evidence="6">
    <location>
        <begin position="1"/>
        <end position="47"/>
    </location>
</feature>
<feature type="transmembrane region" description="Helical" evidence="7">
    <location>
        <begin position="386"/>
        <end position="405"/>
    </location>
</feature>
<dbReference type="GO" id="GO:0022857">
    <property type="term" value="F:transmembrane transporter activity"/>
    <property type="evidence" value="ECO:0007669"/>
    <property type="project" value="InterPro"/>
</dbReference>
<comment type="subcellular location">
    <subcellularLocation>
        <location evidence="1">Cell membrane</location>
        <topology evidence="1">Multi-pass membrane protein</topology>
    </subcellularLocation>
</comment>
<feature type="transmembrane region" description="Helical" evidence="7">
    <location>
        <begin position="454"/>
        <end position="478"/>
    </location>
</feature>
<evidence type="ECO:0000256" key="3">
    <source>
        <dbReference type="ARBA" id="ARBA00022692"/>
    </source>
</evidence>
<dbReference type="InterPro" id="IPR002293">
    <property type="entry name" value="AA/rel_permease1"/>
</dbReference>
<dbReference type="GO" id="GO:0005886">
    <property type="term" value="C:plasma membrane"/>
    <property type="evidence" value="ECO:0007669"/>
    <property type="project" value="UniProtKB-SubCell"/>
</dbReference>
<feature type="transmembrane region" description="Helical" evidence="7">
    <location>
        <begin position="417"/>
        <end position="442"/>
    </location>
</feature>
<dbReference type="AlphaFoldDB" id="A0A261EZN3"/>
<dbReference type="InterPro" id="IPR050367">
    <property type="entry name" value="APC_superfamily"/>
</dbReference>
<keyword evidence="4 7" id="KW-1133">Transmembrane helix</keyword>
<evidence type="ECO:0000256" key="1">
    <source>
        <dbReference type="ARBA" id="ARBA00004651"/>
    </source>
</evidence>
<dbReference type="Gene3D" id="1.20.1740.10">
    <property type="entry name" value="Amino acid/polyamine transporter I"/>
    <property type="match status" value="1"/>
</dbReference>
<feature type="transmembrane region" description="Helical" evidence="7">
    <location>
        <begin position="490"/>
        <end position="513"/>
    </location>
</feature>
<comment type="caution">
    <text evidence="8">The sequence shown here is derived from an EMBL/GenBank/DDBJ whole genome shotgun (WGS) entry which is preliminary data.</text>
</comment>
<keyword evidence="3 7" id="KW-0812">Transmembrane</keyword>
<dbReference type="Proteomes" id="UP000216725">
    <property type="component" value="Unassembled WGS sequence"/>
</dbReference>
<evidence type="ECO:0000313" key="9">
    <source>
        <dbReference type="Proteomes" id="UP000216725"/>
    </source>
</evidence>
<name>A0A261EZN3_9BIFI</name>
<evidence type="ECO:0000256" key="7">
    <source>
        <dbReference type="SAM" id="Phobius"/>
    </source>
</evidence>
<evidence type="ECO:0000256" key="6">
    <source>
        <dbReference type="SAM" id="MobiDB-lite"/>
    </source>
</evidence>
<evidence type="ECO:0000256" key="2">
    <source>
        <dbReference type="ARBA" id="ARBA00022475"/>
    </source>
</evidence>
<accession>A0A261EZN3</accession>
<keyword evidence="5 7" id="KW-0472">Membrane</keyword>
<feature type="transmembrane region" description="Helical" evidence="7">
    <location>
        <begin position="331"/>
        <end position="354"/>
    </location>
</feature>
<feature type="transmembrane region" description="Helical" evidence="7">
    <location>
        <begin position="282"/>
        <end position="311"/>
    </location>
</feature>
<protein>
    <submittedName>
        <fullName evidence="8">Amino acid transporter</fullName>
    </submittedName>
</protein>
<keyword evidence="2" id="KW-1003">Cell membrane</keyword>
<gene>
    <name evidence="8" type="ORF">PSRA_0686</name>
</gene>
<evidence type="ECO:0000313" key="8">
    <source>
        <dbReference type="EMBL" id="OZG52136.1"/>
    </source>
</evidence>
<feature type="transmembrane region" description="Helical" evidence="7">
    <location>
        <begin position="165"/>
        <end position="183"/>
    </location>
</feature>
<dbReference type="Pfam" id="PF13520">
    <property type="entry name" value="AA_permease_2"/>
    <property type="match status" value="1"/>
</dbReference>
<dbReference type="PANTHER" id="PTHR42770:SF16">
    <property type="entry name" value="AMINO ACID PERMEASE"/>
    <property type="match status" value="1"/>
</dbReference>
<evidence type="ECO:0000256" key="4">
    <source>
        <dbReference type="ARBA" id="ARBA00022989"/>
    </source>
</evidence>
<sequence>MNTATLSDADAPMRPPTRGMSSGRRTGTAPAGNNADGNTRTDRPRGKLGTPAITMMVVAAAAPLTVLSGGTSLGILNGTGAGFPASFPIVGLALLLFSIGLSAMTRHVGGSGAFFTVIGHGLGPAWGLGASTLALFTYALIQAGICCFLGKQISISMQSLTGQASPWWAWSLLVAAIAGWLGYRNIAMSAHVLNILIAGEIAVTVILCAAIFARHASGTVDAVTGVTATGINFAASFSPSATVSGAPGVAIIFAIASFVGFESTAIYRSEARDPDITVPRATYTAVIFVTILYTASTFALVTAWCSAGITAETIAAFGAGDVLQVTATRYIGGWFAAVISVLIITSLFAAVLSFHNVLARYMQSMAQVHAMPARLATLDARRGSPAAASLVASAICVGIVVTVAITRLDPFTQAFSWFSGVAVLGFVTLLALTCIAVIVTFAHRADLRAQEGMWRSVVASAAGAVLLLAILVCSVANFPNLVGETDASGTPVFGGLCTALVACAAVALLAGIAEAAIMRLARPNDYLMLRSTLLS</sequence>
<feature type="transmembrane region" description="Helical" evidence="7">
    <location>
        <begin position="53"/>
        <end position="76"/>
    </location>
</feature>